<protein>
    <recommendedName>
        <fullName evidence="3">F-box domain-containing protein</fullName>
    </recommendedName>
</protein>
<proteinExistence type="predicted"/>
<dbReference type="InterPro" id="IPR036047">
    <property type="entry name" value="F-box-like_dom_sf"/>
</dbReference>
<dbReference type="Pfam" id="PF12937">
    <property type="entry name" value="F-box-like"/>
    <property type="match status" value="1"/>
</dbReference>
<comment type="caution">
    <text evidence="4">The sequence shown here is derived from an EMBL/GenBank/DDBJ whole genome shotgun (WGS) entry which is preliminary data.</text>
</comment>
<keyword evidence="1" id="KW-0479">Metal-binding</keyword>
<reference evidence="4" key="1">
    <citation type="submission" date="2023-06" db="EMBL/GenBank/DDBJ databases">
        <title>Genomic analysis of the entomopathogenic nematode Steinernema hermaphroditum.</title>
        <authorList>
            <person name="Schwarz E.M."/>
            <person name="Heppert J.K."/>
            <person name="Baniya A."/>
            <person name="Schwartz H.T."/>
            <person name="Tan C.-H."/>
            <person name="Antoshechkin I."/>
            <person name="Sternberg P.W."/>
            <person name="Goodrich-Blair H."/>
            <person name="Dillman A.R."/>
        </authorList>
    </citation>
    <scope>NUCLEOTIDE SEQUENCE</scope>
    <source>
        <strain evidence="4">PS9179</strain>
        <tissue evidence="4">Whole animal</tissue>
    </source>
</reference>
<feature type="region of interest" description="Disordered" evidence="2">
    <location>
        <begin position="170"/>
        <end position="215"/>
    </location>
</feature>
<dbReference type="SMART" id="SM00256">
    <property type="entry name" value="FBOX"/>
    <property type="match status" value="1"/>
</dbReference>
<sequence length="690" mass="78303">MLTRLPQGMDSNEWLATHMLALFDHVNSLCGSVAELCTPVSCPVMSYPGVSKAYWIDDKGKRLQYPAMQYIDCVMSFCEKSRKNELLFPTKHGNSFSSELEVHCKRTTKLLWHCIGHLYTNHWDQMAVLNLRPQVAVVLAHMLRIAKEYSLMEGKDLSTMSHTVNLVRNAQLRQNGGNASSTDSSSSSDRHTRVPSSKSGSWGGHPTPAMLMSKPNSLTSLSTELQLRILQYLSPKELRRCSSTCRGLHAAISSNTLYLQRIPCTLRIVVCQECRVELQANGICNTFVCSFDELDGQIFSRVSVEHFQLVGNGNTVPADLFSVVLNYFHRFRHRNIISLSITDSFVSTESVTSLFSFFTFALQTANRIKVTNSSIPIDIPSIAIDNSEDLIKFEWTNSSIHGMEPSGPLASSTAVVQHFTKIVRQMGDQRRTLQLNTTVADPSAVADFIKAWSETREPPFFTVALKQIGADWQERFLHECALRCLTHVFYEFPSKRQPTSHIKVKFHPELNECDLWPVFDVPARTFGQQICYAPMSLTTEVNKKPEEGDGRPPVWTIEAETHLLAMIMQYRPSGKEGNQNMDRLVVEMSRIIEDDEFTSYECVLSEKDYEEFKKRMMQGAARGPVKTYEPVWAIRPTREEVFAKLDEFFNMENILAREPLDVSASPEEEEPKEMDSPPPKRKRGRKKKSV</sequence>
<gene>
    <name evidence="4" type="ORF">QR680_002100</name>
</gene>
<keyword evidence="1" id="KW-0862">Zinc</keyword>
<keyword evidence="5" id="KW-1185">Reference proteome</keyword>
<feature type="binding site" evidence="1">
    <location>
        <position position="117"/>
    </location>
    <ligand>
        <name>Zn(2+)</name>
        <dbReference type="ChEBI" id="CHEBI:29105"/>
    </ligand>
</feature>
<name>A0AA39H225_9BILA</name>
<feature type="domain" description="F-box" evidence="3">
    <location>
        <begin position="215"/>
        <end position="261"/>
    </location>
</feature>
<evidence type="ECO:0000256" key="1">
    <source>
        <dbReference type="PIRSR" id="PIRSR605301-1"/>
    </source>
</evidence>
<dbReference type="AlphaFoldDB" id="A0AA39H225"/>
<dbReference type="PANTHER" id="PTHR22599">
    <property type="entry name" value="MPS ONE BINDER KINASE ACTIVATOR-LIKE MOB"/>
    <property type="match status" value="1"/>
</dbReference>
<accession>A0AA39H225</accession>
<evidence type="ECO:0000313" key="5">
    <source>
        <dbReference type="Proteomes" id="UP001175271"/>
    </source>
</evidence>
<feature type="compositionally biased region" description="Basic residues" evidence="2">
    <location>
        <begin position="679"/>
        <end position="690"/>
    </location>
</feature>
<feature type="compositionally biased region" description="Polar residues" evidence="2">
    <location>
        <begin position="170"/>
        <end position="179"/>
    </location>
</feature>
<dbReference type="SUPFAM" id="SSF101152">
    <property type="entry name" value="Mob1/phocein"/>
    <property type="match status" value="1"/>
</dbReference>
<evidence type="ECO:0000259" key="3">
    <source>
        <dbReference type="PROSITE" id="PS50181"/>
    </source>
</evidence>
<dbReference type="InterPro" id="IPR005301">
    <property type="entry name" value="MOB_kinase_act_fam"/>
</dbReference>
<evidence type="ECO:0000313" key="4">
    <source>
        <dbReference type="EMBL" id="KAK0397364.1"/>
    </source>
</evidence>
<dbReference type="InterPro" id="IPR036703">
    <property type="entry name" value="MOB_kinase_act_sf"/>
</dbReference>
<dbReference type="Proteomes" id="UP001175271">
    <property type="component" value="Unassembled WGS sequence"/>
</dbReference>
<evidence type="ECO:0000256" key="2">
    <source>
        <dbReference type="SAM" id="MobiDB-lite"/>
    </source>
</evidence>
<dbReference type="EMBL" id="JAUCMV010000005">
    <property type="protein sequence ID" value="KAK0397364.1"/>
    <property type="molecule type" value="Genomic_DNA"/>
</dbReference>
<dbReference type="PROSITE" id="PS50181">
    <property type="entry name" value="FBOX"/>
    <property type="match status" value="1"/>
</dbReference>
<dbReference type="InterPro" id="IPR001810">
    <property type="entry name" value="F-box_dom"/>
</dbReference>
<feature type="region of interest" description="Disordered" evidence="2">
    <location>
        <begin position="659"/>
        <end position="690"/>
    </location>
</feature>
<dbReference type="Gene3D" id="1.20.140.30">
    <property type="entry name" value="MOB kinase activator"/>
    <property type="match status" value="1"/>
</dbReference>
<dbReference type="SUPFAM" id="SSF81383">
    <property type="entry name" value="F-box domain"/>
    <property type="match status" value="1"/>
</dbReference>
<dbReference type="SMART" id="SM01388">
    <property type="entry name" value="Mob1_phocein"/>
    <property type="match status" value="1"/>
</dbReference>
<feature type="binding site" evidence="1">
    <location>
        <position position="42"/>
    </location>
    <ligand>
        <name>Zn(2+)</name>
        <dbReference type="ChEBI" id="CHEBI:29105"/>
    </ligand>
</feature>
<feature type="binding site" evidence="1">
    <location>
        <position position="122"/>
    </location>
    <ligand>
        <name>Zn(2+)</name>
        <dbReference type="ChEBI" id="CHEBI:29105"/>
    </ligand>
</feature>
<dbReference type="Gene3D" id="1.20.1280.50">
    <property type="match status" value="1"/>
</dbReference>
<feature type="binding site" evidence="1">
    <location>
        <position position="37"/>
    </location>
    <ligand>
        <name>Zn(2+)</name>
        <dbReference type="ChEBI" id="CHEBI:29105"/>
    </ligand>
</feature>
<organism evidence="4 5">
    <name type="scientific">Steinernema hermaphroditum</name>
    <dbReference type="NCBI Taxonomy" id="289476"/>
    <lineage>
        <taxon>Eukaryota</taxon>
        <taxon>Metazoa</taxon>
        <taxon>Ecdysozoa</taxon>
        <taxon>Nematoda</taxon>
        <taxon>Chromadorea</taxon>
        <taxon>Rhabditida</taxon>
        <taxon>Tylenchina</taxon>
        <taxon>Panagrolaimomorpha</taxon>
        <taxon>Strongyloidoidea</taxon>
        <taxon>Steinernematidae</taxon>
        <taxon>Steinernema</taxon>
    </lineage>
</organism>
<dbReference type="CDD" id="cd09917">
    <property type="entry name" value="F-box_SF"/>
    <property type="match status" value="1"/>
</dbReference>
<dbReference type="Pfam" id="PF03637">
    <property type="entry name" value="Mob1_phocein"/>
    <property type="match status" value="1"/>
</dbReference>